<dbReference type="EMBL" id="EAAA01000553">
    <property type="status" value="NOT_ANNOTATED_CDS"/>
    <property type="molecule type" value="Genomic_DNA"/>
</dbReference>
<protein>
    <recommendedName>
        <fullName evidence="2">C2H2-type domain-containing protein</fullName>
    </recommendedName>
</protein>
<dbReference type="OMA" id="RNLHGPN"/>
<name>F6RJH4_CIOIN</name>
<organism evidence="3 4">
    <name type="scientific">Ciona intestinalis</name>
    <name type="common">Transparent sea squirt</name>
    <name type="synonym">Ascidia intestinalis</name>
    <dbReference type="NCBI Taxonomy" id="7719"/>
    <lineage>
        <taxon>Eukaryota</taxon>
        <taxon>Metazoa</taxon>
        <taxon>Chordata</taxon>
        <taxon>Tunicata</taxon>
        <taxon>Ascidiacea</taxon>
        <taxon>Phlebobranchia</taxon>
        <taxon>Cionidae</taxon>
        <taxon>Ciona</taxon>
    </lineage>
</organism>
<proteinExistence type="predicted"/>
<evidence type="ECO:0000259" key="2">
    <source>
        <dbReference type="PROSITE" id="PS00028"/>
    </source>
</evidence>
<sequence>MNPNMHQCGTNMTYPSLFDYPMSNIAPPPAPPPFMNCPPSNGANAYSYQCWNNQQFDHQGQQNYFQANMMSTFASSPAPQQNQPWKQKQNFGNSNNFNRKRKIKDPVFVDFCDVCDRGFKNEEKKLEHYSQHVKCKEPGCKFEAHFKLVEIHRRNLHGPNGRRIKLETPEDVQKWREERRKNFPTSSRMQTKALEEKTLVESGAVLQPTSFG</sequence>
<evidence type="ECO:0000313" key="4">
    <source>
        <dbReference type="Proteomes" id="UP000008144"/>
    </source>
</evidence>
<dbReference type="InterPro" id="IPR019496">
    <property type="entry name" value="NUFIP1_cons_dom"/>
</dbReference>
<reference evidence="4" key="1">
    <citation type="journal article" date="2002" name="Science">
        <title>The draft genome of Ciona intestinalis: insights into chordate and vertebrate origins.</title>
        <authorList>
            <person name="Dehal P."/>
            <person name="Satou Y."/>
            <person name="Campbell R.K."/>
            <person name="Chapman J."/>
            <person name="Degnan B."/>
            <person name="De Tomaso A."/>
            <person name="Davidson B."/>
            <person name="Di Gregorio A."/>
            <person name="Gelpke M."/>
            <person name="Goodstein D.M."/>
            <person name="Harafuji N."/>
            <person name="Hastings K.E."/>
            <person name="Ho I."/>
            <person name="Hotta K."/>
            <person name="Huang W."/>
            <person name="Kawashima T."/>
            <person name="Lemaire P."/>
            <person name="Martinez D."/>
            <person name="Meinertzhagen I.A."/>
            <person name="Necula S."/>
            <person name="Nonaka M."/>
            <person name="Putnam N."/>
            <person name="Rash S."/>
            <person name="Saiga H."/>
            <person name="Satake M."/>
            <person name="Terry A."/>
            <person name="Yamada L."/>
            <person name="Wang H.G."/>
            <person name="Awazu S."/>
            <person name="Azumi K."/>
            <person name="Boore J."/>
            <person name="Branno M."/>
            <person name="Chin-Bow S."/>
            <person name="DeSantis R."/>
            <person name="Doyle S."/>
            <person name="Francino P."/>
            <person name="Keys D.N."/>
            <person name="Haga S."/>
            <person name="Hayashi H."/>
            <person name="Hino K."/>
            <person name="Imai K.S."/>
            <person name="Inaba K."/>
            <person name="Kano S."/>
            <person name="Kobayashi K."/>
            <person name="Kobayashi M."/>
            <person name="Lee B.I."/>
            <person name="Makabe K.W."/>
            <person name="Manohar C."/>
            <person name="Matassi G."/>
            <person name="Medina M."/>
            <person name="Mochizuki Y."/>
            <person name="Mount S."/>
            <person name="Morishita T."/>
            <person name="Miura S."/>
            <person name="Nakayama A."/>
            <person name="Nishizaka S."/>
            <person name="Nomoto H."/>
            <person name="Ohta F."/>
            <person name="Oishi K."/>
            <person name="Rigoutsos I."/>
            <person name="Sano M."/>
            <person name="Sasaki A."/>
            <person name="Sasakura Y."/>
            <person name="Shoguchi E."/>
            <person name="Shin-i T."/>
            <person name="Spagnuolo A."/>
            <person name="Stainier D."/>
            <person name="Suzuki M.M."/>
            <person name="Tassy O."/>
            <person name="Takatori N."/>
            <person name="Tokuoka M."/>
            <person name="Yagi K."/>
            <person name="Yoshizaki F."/>
            <person name="Wada S."/>
            <person name="Zhang C."/>
            <person name="Hyatt P.D."/>
            <person name="Larimer F."/>
            <person name="Detter C."/>
            <person name="Doggett N."/>
            <person name="Glavina T."/>
            <person name="Hawkins T."/>
            <person name="Richardson P."/>
            <person name="Lucas S."/>
            <person name="Kohara Y."/>
            <person name="Levine M."/>
            <person name="Satoh N."/>
            <person name="Rokhsar D.S."/>
        </authorList>
    </citation>
    <scope>NUCLEOTIDE SEQUENCE [LARGE SCALE GENOMIC DNA]</scope>
</reference>
<dbReference type="PROSITE" id="PS00028">
    <property type="entry name" value="ZINC_FINGER_C2H2_1"/>
    <property type="match status" value="1"/>
</dbReference>
<accession>F6RJH4</accession>
<dbReference type="GeneTree" id="ENSGT00390000003758"/>
<dbReference type="GO" id="GO:0003723">
    <property type="term" value="F:RNA binding"/>
    <property type="evidence" value="ECO:0007669"/>
    <property type="project" value="InterPro"/>
</dbReference>
<dbReference type="PANTHER" id="PTHR13309">
    <property type="entry name" value="NUCLEAR FRAGILE X MENTAL RETARDATION PROTEIN INTERACTING PROTEIN 1"/>
    <property type="match status" value="1"/>
</dbReference>
<dbReference type="Ensembl" id="ENSCINT00000025682.2">
    <property type="protein sequence ID" value="ENSCINP00000025436.2"/>
    <property type="gene ID" value="ENSCING00000004707.3"/>
</dbReference>
<reference evidence="3" key="3">
    <citation type="submission" date="2025-08" db="UniProtKB">
        <authorList>
            <consortium name="Ensembl"/>
        </authorList>
    </citation>
    <scope>IDENTIFICATION</scope>
</reference>
<dbReference type="HOGENOM" id="CLU_113138_0_0_1"/>
<dbReference type="Proteomes" id="UP000008144">
    <property type="component" value="Chromosome 10"/>
</dbReference>
<dbReference type="InterPro" id="IPR013087">
    <property type="entry name" value="Znf_C2H2_type"/>
</dbReference>
<feature type="region of interest" description="Disordered" evidence="1">
    <location>
        <begin position="75"/>
        <end position="98"/>
    </location>
</feature>
<dbReference type="PANTHER" id="PTHR13309:SF0">
    <property type="entry name" value="FMR1-INTERACTING PROTEIN NUFIP1"/>
    <property type="match status" value="1"/>
</dbReference>
<dbReference type="InterPro" id="IPR039136">
    <property type="entry name" value="NUFIP1-like"/>
</dbReference>
<reference evidence="3" key="2">
    <citation type="journal article" date="2008" name="Genome Biol.">
        <title>Improved genome assembly and evidence-based global gene model set for the chordate Ciona intestinalis: new insight into intron and operon populations.</title>
        <authorList>
            <person name="Satou Y."/>
            <person name="Mineta K."/>
            <person name="Ogasawara M."/>
            <person name="Sasakura Y."/>
            <person name="Shoguchi E."/>
            <person name="Ueno K."/>
            <person name="Yamada L."/>
            <person name="Matsumoto J."/>
            <person name="Wasserscheid J."/>
            <person name="Dewar K."/>
            <person name="Wiley G.B."/>
            <person name="Macmil S.L."/>
            <person name="Roe B.A."/>
            <person name="Zeller R.W."/>
            <person name="Hastings K.E."/>
            <person name="Lemaire P."/>
            <person name="Lindquist E."/>
            <person name="Endo T."/>
            <person name="Hotta K."/>
            <person name="Inaba K."/>
        </authorList>
    </citation>
    <scope>NUCLEOTIDE SEQUENCE [LARGE SCALE GENOMIC DNA]</scope>
    <source>
        <strain evidence="3">wild type</strain>
    </source>
</reference>
<evidence type="ECO:0000313" key="3">
    <source>
        <dbReference type="Ensembl" id="ENSCINP00000025436.2"/>
    </source>
</evidence>
<dbReference type="InParanoid" id="F6RJH4"/>
<evidence type="ECO:0000256" key="1">
    <source>
        <dbReference type="SAM" id="MobiDB-lite"/>
    </source>
</evidence>
<feature type="compositionally biased region" description="Low complexity" evidence="1">
    <location>
        <begin position="79"/>
        <end position="90"/>
    </location>
</feature>
<dbReference type="AlphaFoldDB" id="F6RJH4"/>
<reference evidence="3" key="4">
    <citation type="submission" date="2025-09" db="UniProtKB">
        <authorList>
            <consortium name="Ensembl"/>
        </authorList>
    </citation>
    <scope>IDENTIFICATION</scope>
</reference>
<feature type="domain" description="C2H2-type" evidence="2">
    <location>
        <begin position="112"/>
        <end position="132"/>
    </location>
</feature>
<keyword evidence="4" id="KW-1185">Reference proteome</keyword>
<dbReference type="Pfam" id="PF10453">
    <property type="entry name" value="NUFIP1"/>
    <property type="match status" value="1"/>
</dbReference>